<keyword evidence="1" id="KW-0175">Coiled coil</keyword>
<gene>
    <name evidence="2" type="ORF">BDFB_001108</name>
</gene>
<evidence type="ECO:0000256" key="1">
    <source>
        <dbReference type="SAM" id="Coils"/>
    </source>
</evidence>
<organism evidence="2 3">
    <name type="scientific">Asbolus verrucosus</name>
    <name type="common">Desert ironclad beetle</name>
    <dbReference type="NCBI Taxonomy" id="1661398"/>
    <lineage>
        <taxon>Eukaryota</taxon>
        <taxon>Metazoa</taxon>
        <taxon>Ecdysozoa</taxon>
        <taxon>Arthropoda</taxon>
        <taxon>Hexapoda</taxon>
        <taxon>Insecta</taxon>
        <taxon>Pterygota</taxon>
        <taxon>Neoptera</taxon>
        <taxon>Endopterygota</taxon>
        <taxon>Coleoptera</taxon>
        <taxon>Polyphaga</taxon>
        <taxon>Cucujiformia</taxon>
        <taxon>Tenebrionidae</taxon>
        <taxon>Pimeliinae</taxon>
        <taxon>Asbolus</taxon>
    </lineage>
</organism>
<dbReference type="AlphaFoldDB" id="A0A482W4X4"/>
<reference evidence="2 3" key="1">
    <citation type="submission" date="2017-03" db="EMBL/GenBank/DDBJ databases">
        <title>Genome of the blue death feigning beetle - Asbolus verrucosus.</title>
        <authorList>
            <person name="Rider S.D."/>
        </authorList>
    </citation>
    <scope>NUCLEOTIDE SEQUENCE [LARGE SCALE GENOMIC DNA]</scope>
    <source>
        <strain evidence="2">Butters</strain>
        <tissue evidence="2">Head and leg muscle</tissue>
    </source>
</reference>
<dbReference type="EMBL" id="QDEB01031442">
    <property type="protein sequence ID" value="RZC39779.1"/>
    <property type="molecule type" value="Genomic_DNA"/>
</dbReference>
<evidence type="ECO:0000313" key="3">
    <source>
        <dbReference type="Proteomes" id="UP000292052"/>
    </source>
</evidence>
<dbReference type="InterPro" id="IPR016024">
    <property type="entry name" value="ARM-type_fold"/>
</dbReference>
<accession>A0A482W4X4</accession>
<proteinExistence type="predicted"/>
<name>A0A482W4X4_ASBVE</name>
<dbReference type="PANTHER" id="PTHR23161">
    <property type="entry name" value="PROTEIN CIP2A"/>
    <property type="match status" value="1"/>
</dbReference>
<dbReference type="Gene3D" id="1.25.10.10">
    <property type="entry name" value="Leucine-rich Repeat Variant"/>
    <property type="match status" value="1"/>
</dbReference>
<dbReference type="STRING" id="1661398.A0A482W4X4"/>
<comment type="caution">
    <text evidence="2">The sequence shown here is derived from an EMBL/GenBank/DDBJ whole genome shotgun (WGS) entry which is preliminary data.</text>
</comment>
<dbReference type="InterPro" id="IPR011989">
    <property type="entry name" value="ARM-like"/>
</dbReference>
<feature type="coiled-coil region" evidence="1">
    <location>
        <begin position="620"/>
        <end position="794"/>
    </location>
</feature>
<dbReference type="Proteomes" id="UP000292052">
    <property type="component" value="Unassembled WGS sequence"/>
</dbReference>
<dbReference type="Gene3D" id="1.10.287.1490">
    <property type="match status" value="1"/>
</dbReference>
<feature type="non-terminal residue" evidence="2">
    <location>
        <position position="817"/>
    </location>
</feature>
<dbReference type="InterPro" id="IPR042510">
    <property type="entry name" value="CIP2A"/>
</dbReference>
<dbReference type="OrthoDB" id="73401at2759"/>
<dbReference type="PANTHER" id="PTHR23161:SF2">
    <property type="entry name" value="PROTEIN CIP2A"/>
    <property type="match status" value="1"/>
</dbReference>
<sequence>MNMLESSVSIGPESKHFKMKQLVNAIQMYFQTKREDTAMVINMHLQSLSVTIDLSVFDPHSNIAPQFFVSLYELMNKMEVRSPFAWNCVDVLTNVCRNPAARHALIHTYQFIPSLSRLLSDQMSIEKKIRLLRLMQDLTCGIKISWQIPHLPHLMVTLSDWIESSHDEIITLSMGILVNLCYKNLPAIYTLMGNVDVKKILQICSTMRGPTIEIHTCKLLIILDYMNGDIPESILLKVVNVTFESVIEAFRIRDSILLRQITEFFLDVGKQNSLEFLAHNESYYQQISQLIEVVSIIQNNHSMETGDSNIENRDPECIALVFEFLNFLIEIKLAAIGQMFPVLIQVALKWIHTDLVSSQALGLLKSIAVNVDRNDNGILEPLIQGLPIFLTTIDTSRNEDGPDYIEQNLKIAGLLQLLKIMVQVPTVRPKILEELKLGTICKVFGSLQDVDGAPKVRTNDLDMGNIETINLYIHGVALVNELAKHDVTWMNLQSNLMQHKQTHMILAQCLCQSSKEEKSIVLEMSAIPCFPRKMVAEIMVSLQAVSVPDLKRSSSQSVQDLNFPVLSVTQIKKIDTLLTKLRETFAQKQFSSILTSDVIELYEYKLASMGNAERAAMASVEAASERCTHLQHRNAQLTSELNRSHQLLYHVQQCHEQVAKIKDNLTENVDALKKQVDVDKGKLRACKSQLGLKEDELNEVKKEFEDFRKKHEKIVDGKKQVEDQNAKLKQLIAKLEENSTRLEKVVQKKEEALKKSNYTVDSLNLKINELESNLTQKQGELQQTMVELKDVTRELNTRKQILETITKFALNSQISEQ</sequence>
<protein>
    <submittedName>
        <fullName evidence="2">CIP2A</fullName>
    </submittedName>
</protein>
<keyword evidence="3" id="KW-1185">Reference proteome</keyword>
<evidence type="ECO:0000313" key="2">
    <source>
        <dbReference type="EMBL" id="RZC39779.1"/>
    </source>
</evidence>
<dbReference type="SUPFAM" id="SSF48371">
    <property type="entry name" value="ARM repeat"/>
    <property type="match status" value="1"/>
</dbReference>